<sequence>MDIQVLLNENPVKAAASWRPASLGREASPDSYHGPSMVSSHGGWNSKVVQQEERAVRVSDGRQFGGSGRSRSKSRRSSTSTDSSKVSRSRRRLSSSSTNTDSTFSTRNAGYTLSSSNNTTPWRRHQRELITTPPPLPRSRHSFSRPSELSTASTETSTPSRNAPALFNAHNDHHPSLHKTEASQRPHQTETHRKDGRHELHHLRPNLPPLNVSLPSPDKTVAITTTDDAQRSPAMAQNSYVPRSGVFPPPFVQYSPYYPRSSMTHGLVEDYNPSSNPLMRFADVAVMQDVYRESRKYGYPLPPPVQISPQLTGNSIDPLLRAQDPTSRSAISAQGSPLFHNIHPTISPAPPPSNLQPVEINSPLHPSAPSPSCPLPPDDLDIAANLKDYKPLTCSSCSPCTTKSPLRKVVSHIFGRNKINTRQIPPTLWYYICRKHYQRSRYRNPKGFAKQQVTLVREQCKRLREWGGVKDWIIKVRRREEQRQKKEKELRDAQQQAAQNQLSLQNRYHHHQYSYPSYHPSTDYDHDIHRYHPRAHEPLSPTSPSDDSDRPPCLPDWVYSFVGPHKTLDEVFALLDLCYHEVSQNGGIFPDIEILPNVDPTYLEEFRGELEQVERPKRRRLRGSNEGVSTSMVAAAARVQGRVRKSGGGVATRRTAGRISGARGMEELLELGM</sequence>
<gene>
    <name evidence="3" type="ORF">EX30DRAFT_372980</name>
</gene>
<protein>
    <submittedName>
        <fullName evidence="3">Uncharacterized protein</fullName>
    </submittedName>
</protein>
<keyword evidence="4" id="KW-1185">Reference proteome</keyword>
<feature type="compositionally biased region" description="Polar residues" evidence="2">
    <location>
        <begin position="324"/>
        <end position="335"/>
    </location>
</feature>
<accession>A0A4S2MT65</accession>
<name>A0A4S2MT65_9PEZI</name>
<evidence type="ECO:0000256" key="1">
    <source>
        <dbReference type="SAM" id="Coils"/>
    </source>
</evidence>
<evidence type="ECO:0000256" key="2">
    <source>
        <dbReference type="SAM" id="MobiDB-lite"/>
    </source>
</evidence>
<feature type="compositionally biased region" description="Polar residues" evidence="2">
    <location>
        <begin position="37"/>
        <end position="49"/>
    </location>
</feature>
<dbReference type="InParanoid" id="A0A4S2MT65"/>
<dbReference type="STRING" id="341454.A0A4S2MT65"/>
<feature type="region of interest" description="Disordered" evidence="2">
    <location>
        <begin position="299"/>
        <end position="377"/>
    </location>
</feature>
<feature type="compositionally biased region" description="Low complexity" evidence="2">
    <location>
        <begin position="77"/>
        <end position="86"/>
    </location>
</feature>
<feature type="compositionally biased region" description="Low complexity" evidence="2">
    <location>
        <begin position="146"/>
        <end position="160"/>
    </location>
</feature>
<feature type="compositionally biased region" description="Pro residues" evidence="2">
    <location>
        <begin position="366"/>
        <end position="377"/>
    </location>
</feature>
<keyword evidence="1" id="KW-0175">Coiled coil</keyword>
<evidence type="ECO:0000313" key="4">
    <source>
        <dbReference type="Proteomes" id="UP000298138"/>
    </source>
</evidence>
<evidence type="ECO:0000313" key="3">
    <source>
        <dbReference type="EMBL" id="TGZ79682.1"/>
    </source>
</evidence>
<dbReference type="OrthoDB" id="4161595at2759"/>
<feature type="compositionally biased region" description="Low complexity" evidence="2">
    <location>
        <begin position="94"/>
        <end position="107"/>
    </location>
</feature>
<feature type="compositionally biased region" description="Basic and acidic residues" evidence="2">
    <location>
        <begin position="170"/>
        <end position="198"/>
    </location>
</feature>
<proteinExistence type="predicted"/>
<feature type="coiled-coil region" evidence="1">
    <location>
        <begin position="476"/>
        <end position="503"/>
    </location>
</feature>
<dbReference type="AlphaFoldDB" id="A0A4S2MT65"/>
<reference evidence="3 4" key="1">
    <citation type="submission" date="2019-04" db="EMBL/GenBank/DDBJ databases">
        <title>Comparative genomics and transcriptomics to analyze fruiting body development in filamentous ascomycetes.</title>
        <authorList>
            <consortium name="DOE Joint Genome Institute"/>
            <person name="Lutkenhaus R."/>
            <person name="Traeger S."/>
            <person name="Breuer J."/>
            <person name="Kuo A."/>
            <person name="Lipzen A."/>
            <person name="Pangilinan J."/>
            <person name="Dilworth D."/>
            <person name="Sandor L."/>
            <person name="Poggeler S."/>
            <person name="Barry K."/>
            <person name="Grigoriev I.V."/>
            <person name="Nowrousian M."/>
        </authorList>
    </citation>
    <scope>NUCLEOTIDE SEQUENCE [LARGE SCALE GENOMIC DNA]</scope>
    <source>
        <strain evidence="3 4">CBS 389.68</strain>
    </source>
</reference>
<dbReference type="Proteomes" id="UP000298138">
    <property type="component" value="Unassembled WGS sequence"/>
</dbReference>
<feature type="compositionally biased region" description="Polar residues" evidence="2">
    <location>
        <begin position="108"/>
        <end position="121"/>
    </location>
</feature>
<feature type="region of interest" description="Disordered" evidence="2">
    <location>
        <begin position="15"/>
        <end position="217"/>
    </location>
</feature>
<organism evidence="3 4">
    <name type="scientific">Ascodesmis nigricans</name>
    <dbReference type="NCBI Taxonomy" id="341454"/>
    <lineage>
        <taxon>Eukaryota</taxon>
        <taxon>Fungi</taxon>
        <taxon>Dikarya</taxon>
        <taxon>Ascomycota</taxon>
        <taxon>Pezizomycotina</taxon>
        <taxon>Pezizomycetes</taxon>
        <taxon>Pezizales</taxon>
        <taxon>Ascodesmidaceae</taxon>
        <taxon>Ascodesmis</taxon>
    </lineage>
</organism>
<dbReference type="EMBL" id="ML220130">
    <property type="protein sequence ID" value="TGZ79682.1"/>
    <property type="molecule type" value="Genomic_DNA"/>
</dbReference>
<feature type="compositionally biased region" description="Basic and acidic residues" evidence="2">
    <location>
        <begin position="50"/>
        <end position="60"/>
    </location>
</feature>